<dbReference type="GO" id="GO:0055085">
    <property type="term" value="P:transmembrane transport"/>
    <property type="evidence" value="ECO:0007669"/>
    <property type="project" value="InterPro"/>
</dbReference>
<organism evidence="10 11">
    <name type="scientific">Actinopolymorpha singaporensis</name>
    <dbReference type="NCBI Taxonomy" id="117157"/>
    <lineage>
        <taxon>Bacteria</taxon>
        <taxon>Bacillati</taxon>
        <taxon>Actinomycetota</taxon>
        <taxon>Actinomycetes</taxon>
        <taxon>Propionibacteriales</taxon>
        <taxon>Actinopolymorphaceae</taxon>
        <taxon>Actinopolymorpha</taxon>
    </lineage>
</organism>
<dbReference type="RefSeq" id="WP_241827605.1">
    <property type="nucleotide sequence ID" value="NZ_LT629732.1"/>
</dbReference>
<evidence type="ECO:0000256" key="6">
    <source>
        <dbReference type="ARBA" id="ARBA00023136"/>
    </source>
</evidence>
<evidence type="ECO:0000256" key="1">
    <source>
        <dbReference type="ARBA" id="ARBA00004651"/>
    </source>
</evidence>
<name>A0A1H1X7D5_9ACTN</name>
<dbReference type="SUPFAM" id="SSF161098">
    <property type="entry name" value="MetI-like"/>
    <property type="match status" value="1"/>
</dbReference>
<dbReference type="CDD" id="cd06261">
    <property type="entry name" value="TM_PBP2"/>
    <property type="match status" value="1"/>
</dbReference>
<dbReference type="PANTHER" id="PTHR30193">
    <property type="entry name" value="ABC TRANSPORTER PERMEASE PROTEIN"/>
    <property type="match status" value="1"/>
</dbReference>
<dbReference type="Pfam" id="PF00528">
    <property type="entry name" value="BPD_transp_1"/>
    <property type="match status" value="1"/>
</dbReference>
<evidence type="ECO:0000313" key="10">
    <source>
        <dbReference type="EMBL" id="SDT05010.1"/>
    </source>
</evidence>
<keyword evidence="2 7" id="KW-0813">Transport</keyword>
<evidence type="ECO:0000313" key="11">
    <source>
        <dbReference type="Proteomes" id="UP000198983"/>
    </source>
</evidence>
<dbReference type="Gene3D" id="1.10.3720.10">
    <property type="entry name" value="MetI-like"/>
    <property type="match status" value="1"/>
</dbReference>
<feature type="transmembrane region" description="Helical" evidence="7">
    <location>
        <begin position="182"/>
        <end position="201"/>
    </location>
</feature>
<dbReference type="Proteomes" id="UP000198983">
    <property type="component" value="Chromosome I"/>
</dbReference>
<dbReference type="InterPro" id="IPR035906">
    <property type="entry name" value="MetI-like_sf"/>
</dbReference>
<keyword evidence="11" id="KW-1185">Reference proteome</keyword>
<comment type="similarity">
    <text evidence="7">Belongs to the binding-protein-dependent transport system permease family.</text>
</comment>
<reference evidence="10 11" key="1">
    <citation type="submission" date="2016-10" db="EMBL/GenBank/DDBJ databases">
        <authorList>
            <person name="de Groot N.N."/>
        </authorList>
    </citation>
    <scope>NUCLEOTIDE SEQUENCE [LARGE SCALE GENOMIC DNA]</scope>
    <source>
        <strain evidence="10 11">DSM 22024</strain>
    </source>
</reference>
<keyword evidence="3" id="KW-1003">Cell membrane</keyword>
<keyword evidence="5 7" id="KW-1133">Transmembrane helix</keyword>
<dbReference type="STRING" id="117157.SAMN04489717_4843"/>
<keyword evidence="4 7" id="KW-0812">Transmembrane</keyword>
<evidence type="ECO:0000256" key="3">
    <source>
        <dbReference type="ARBA" id="ARBA00022475"/>
    </source>
</evidence>
<feature type="transmembrane region" description="Helical" evidence="7">
    <location>
        <begin position="38"/>
        <end position="61"/>
    </location>
</feature>
<dbReference type="InterPro" id="IPR000515">
    <property type="entry name" value="MetI-like"/>
</dbReference>
<keyword evidence="6 7" id="KW-0472">Membrane</keyword>
<feature type="region of interest" description="Disordered" evidence="8">
    <location>
        <begin position="1"/>
        <end position="28"/>
    </location>
</feature>
<evidence type="ECO:0000256" key="8">
    <source>
        <dbReference type="SAM" id="MobiDB-lite"/>
    </source>
</evidence>
<dbReference type="EMBL" id="LT629732">
    <property type="protein sequence ID" value="SDT05010.1"/>
    <property type="molecule type" value="Genomic_DNA"/>
</dbReference>
<dbReference type="AlphaFoldDB" id="A0A1H1X7D5"/>
<dbReference type="SUPFAM" id="SSF160964">
    <property type="entry name" value="MalF N-terminal region-like"/>
    <property type="match status" value="1"/>
</dbReference>
<dbReference type="PANTHER" id="PTHR30193:SF1">
    <property type="entry name" value="ABC TRANSPORTER PERMEASE PROTEIN YESP-RELATED"/>
    <property type="match status" value="1"/>
</dbReference>
<feature type="domain" description="ABC transmembrane type-1" evidence="9">
    <location>
        <begin position="94"/>
        <end position="305"/>
    </location>
</feature>
<proteinExistence type="inferred from homology"/>
<feature type="compositionally biased region" description="Low complexity" evidence="8">
    <location>
        <begin position="13"/>
        <end position="27"/>
    </location>
</feature>
<evidence type="ECO:0000256" key="2">
    <source>
        <dbReference type="ARBA" id="ARBA00022448"/>
    </source>
</evidence>
<comment type="subcellular location">
    <subcellularLocation>
        <location evidence="1 7">Cell membrane</location>
        <topology evidence="1 7">Multi-pass membrane protein</topology>
    </subcellularLocation>
</comment>
<evidence type="ECO:0000256" key="4">
    <source>
        <dbReference type="ARBA" id="ARBA00022692"/>
    </source>
</evidence>
<sequence length="319" mass="34706">MSVSTQDALGTGSPARRSSTSSRSAWTPRDKANLRKGLIFIGPWIVGTLAFVVFPIFYSLIISLTKYSGMQTPQWVGLSNYTRMFQDPLAWTSIFNTLFYSGWAVPVGLVVALLLALAMNRSVREVAVYRTILYLPSLAPIFAMSFIFIVLVNPGTGIVNQAIAFFGGQERDFLGDPTTAKIVIVAMAQLGAGNAALIYLAGLNNIPQTLYEAARIDGASSFQSFFRITLPLLTPSILFNLITGISAGLQVFTQAYILTGGGPNNGTLFYMLYLYRNAFSYADLGYASALAVVLFLIGVVLALLVYQVSRRFVNYEVAS</sequence>
<evidence type="ECO:0000256" key="5">
    <source>
        <dbReference type="ARBA" id="ARBA00022989"/>
    </source>
</evidence>
<feature type="transmembrane region" description="Helical" evidence="7">
    <location>
        <begin position="278"/>
        <end position="306"/>
    </location>
</feature>
<feature type="transmembrane region" description="Helical" evidence="7">
    <location>
        <begin position="98"/>
        <end position="119"/>
    </location>
</feature>
<protein>
    <submittedName>
        <fullName evidence="10">Carbohydrate ABC transporter membrane protein 1, CUT1 family</fullName>
    </submittedName>
</protein>
<dbReference type="InterPro" id="IPR051393">
    <property type="entry name" value="ABC_transporter_permease"/>
</dbReference>
<feature type="transmembrane region" description="Helical" evidence="7">
    <location>
        <begin position="131"/>
        <end position="152"/>
    </location>
</feature>
<evidence type="ECO:0000259" key="9">
    <source>
        <dbReference type="PROSITE" id="PS50928"/>
    </source>
</evidence>
<dbReference type="GO" id="GO:0005886">
    <property type="term" value="C:plasma membrane"/>
    <property type="evidence" value="ECO:0007669"/>
    <property type="project" value="UniProtKB-SubCell"/>
</dbReference>
<evidence type="ECO:0000256" key="7">
    <source>
        <dbReference type="RuleBase" id="RU363032"/>
    </source>
</evidence>
<accession>A0A1H1X7D5</accession>
<dbReference type="PROSITE" id="PS50928">
    <property type="entry name" value="ABC_TM1"/>
    <property type="match status" value="1"/>
</dbReference>
<gene>
    <name evidence="10" type="ORF">SAMN04489717_4843</name>
</gene>